<proteinExistence type="predicted"/>
<evidence type="ECO:0000256" key="2">
    <source>
        <dbReference type="ARBA" id="ARBA00022490"/>
    </source>
</evidence>
<keyword evidence="2" id="KW-0963">Cytoplasm</keyword>
<dbReference type="PANTHER" id="PTHR12983">
    <property type="entry name" value="RING FINGER 10 FAMILY MEMBER"/>
    <property type="match status" value="1"/>
</dbReference>
<feature type="region of interest" description="Disordered" evidence="7">
    <location>
        <begin position="69"/>
        <end position="147"/>
    </location>
</feature>
<keyword evidence="3" id="KW-0479">Metal-binding</keyword>
<feature type="region of interest" description="Disordered" evidence="7">
    <location>
        <begin position="724"/>
        <end position="753"/>
    </location>
</feature>
<feature type="region of interest" description="Disordered" evidence="7">
    <location>
        <begin position="1"/>
        <end position="50"/>
    </location>
</feature>
<keyword evidence="5" id="KW-0862">Zinc</keyword>
<evidence type="ECO:0000256" key="7">
    <source>
        <dbReference type="SAM" id="MobiDB-lite"/>
    </source>
</evidence>
<dbReference type="SUPFAM" id="SSF57850">
    <property type="entry name" value="RING/U-box"/>
    <property type="match status" value="1"/>
</dbReference>
<reference evidence="10" key="1">
    <citation type="submission" date="2024-07" db="EMBL/GenBank/DDBJ databases">
        <title>Two chromosome-level genome assemblies of Korean endemic species Abeliophyllum distichum and Forsythia ovata (Oleaceae).</title>
        <authorList>
            <person name="Jang H."/>
        </authorList>
    </citation>
    <scope>NUCLEOTIDE SEQUENCE [LARGE SCALE GENOMIC DNA]</scope>
</reference>
<dbReference type="PANTHER" id="PTHR12983:SF9">
    <property type="entry name" value="E3 UBIQUITIN-PROTEIN LIGASE RNF10"/>
    <property type="match status" value="1"/>
</dbReference>
<dbReference type="PROSITE" id="PS50089">
    <property type="entry name" value="ZF_RING_2"/>
    <property type="match status" value="1"/>
</dbReference>
<dbReference type="AlphaFoldDB" id="A0ABD1UWJ1"/>
<dbReference type="Pfam" id="PF00097">
    <property type="entry name" value="zf-C3HC4"/>
    <property type="match status" value="1"/>
</dbReference>
<evidence type="ECO:0000313" key="9">
    <source>
        <dbReference type="EMBL" id="KAL2529296.1"/>
    </source>
</evidence>
<name>A0ABD1UWJ1_9LAMI</name>
<sequence length="940" mass="105030">MSISPSKNLGSTSSSSAQHSSQSPLSVHGFLSPAPSQQHHRGSNLPQQSFHTSFGSLRISDAFQGQVAPTAGYADGSSREVNECENQNDNRSLTHQTGGKSSHHEAATQAGVGSTERREKSSATRVNVRSRQITPSTSSQGRTNLTGRKAQMVSGNHLLNFHYDPVPIFRPQPRASPARRQHKRKPYNKDLFLQANYKFVLLDSGNYELESMDPDKMLCWEDIICLKYSTSFPVQCPICLEDPLCPQITSCGHIFCFPCILQYFSMDEDDHKVEHWKKCPLCFTMISSKDLYTIHIENVEQHNIGDEIEFVLLTRQKDSFTLSLKNNEGINIEAEIQDSFSKFSLTSDVDLSVREAMSDLDSWLARAYSGLVDDIEKLPYVCAAMKQLEQRKNYWNEHRVSNRKKAHTSSYGSPPAAKATDDNYSAREFLQGTTSTGINDKPKWLQKSTPDEVDGQLLLGAQVANVNESLDHDGSPSSSFDENKNVYMHPNGFKDITDIDSYNFYQAVDGQHLILHPLNMKCLLHHYENYEKLPNRITGKILQLETVTQSEAMRRRYRFLSHFSLTTTFQLCEIDLCGVLPAESLSPFMDEIKNREKQRKRLARKESKDKIKAESAATQFVPMPYYLAQSSYDVPPSFSMDDFEALGSPPVTSSSPPTIGERQSFSSVARFGFAAGHDSPALKTEEAQALPKIDVPHDSSDAAGLRNTGSLSFANVTSRAKPVEGLHMSKVNESGKKGKKSSRSLAHTTLSGSEFLPMGDTKLKVLLRTNGASPETQCEELCGIEALSCARSHGRNHDLIYTLNHKTHLRARPAEPNYDTHVSKYSVIEGWLNYKHFLRVLPPIFFSMVPKEGGIVESSLCLQCQLGAKATRVTLSSGRIADDEKLGVETRVPATSHSHPYSDPRDFKRYQPVDPLKERERIPTRSATVFDQLGDEADSH</sequence>
<evidence type="ECO:0000313" key="10">
    <source>
        <dbReference type="Proteomes" id="UP001604277"/>
    </source>
</evidence>
<evidence type="ECO:0000256" key="1">
    <source>
        <dbReference type="ARBA" id="ARBA00004496"/>
    </source>
</evidence>
<evidence type="ECO:0000256" key="3">
    <source>
        <dbReference type="ARBA" id="ARBA00022723"/>
    </source>
</evidence>
<dbReference type="InterPro" id="IPR039739">
    <property type="entry name" value="MAG2/RNF10"/>
</dbReference>
<feature type="compositionally biased region" description="Polar residues" evidence="7">
    <location>
        <begin position="123"/>
        <end position="146"/>
    </location>
</feature>
<protein>
    <submittedName>
        <fullName evidence="9">RING/U-box superfamily protein</fullName>
    </submittedName>
</protein>
<keyword evidence="4 6" id="KW-0863">Zinc-finger</keyword>
<evidence type="ECO:0000256" key="4">
    <source>
        <dbReference type="ARBA" id="ARBA00022771"/>
    </source>
</evidence>
<feature type="compositionally biased region" description="Polar residues" evidence="7">
    <location>
        <begin position="84"/>
        <end position="100"/>
    </location>
</feature>
<dbReference type="InterPro" id="IPR001841">
    <property type="entry name" value="Znf_RING"/>
</dbReference>
<dbReference type="GO" id="GO:0008270">
    <property type="term" value="F:zinc ion binding"/>
    <property type="evidence" value="ECO:0007669"/>
    <property type="project" value="UniProtKB-KW"/>
</dbReference>
<dbReference type="InterPro" id="IPR018957">
    <property type="entry name" value="Znf_C3HC4_RING-type"/>
</dbReference>
<comment type="subcellular location">
    <subcellularLocation>
        <location evidence="1">Cytoplasm</location>
    </subcellularLocation>
</comment>
<feature type="region of interest" description="Disordered" evidence="7">
    <location>
        <begin position="886"/>
        <end position="940"/>
    </location>
</feature>
<dbReference type="EMBL" id="JBFOLJ010000006">
    <property type="protein sequence ID" value="KAL2529296.1"/>
    <property type="molecule type" value="Genomic_DNA"/>
</dbReference>
<dbReference type="CDD" id="cd16536">
    <property type="entry name" value="RING-HC_RNF10"/>
    <property type="match status" value="1"/>
</dbReference>
<feature type="compositionally biased region" description="Basic and acidic residues" evidence="7">
    <location>
        <begin position="900"/>
        <end position="923"/>
    </location>
</feature>
<dbReference type="Gene3D" id="3.30.40.10">
    <property type="entry name" value="Zinc/RING finger domain, C3HC4 (zinc finger)"/>
    <property type="match status" value="1"/>
</dbReference>
<comment type="caution">
    <text evidence="9">The sequence shown here is derived from an EMBL/GenBank/DDBJ whole genome shotgun (WGS) entry which is preliminary data.</text>
</comment>
<keyword evidence="10" id="KW-1185">Reference proteome</keyword>
<gene>
    <name evidence="9" type="ORF">Fot_21897</name>
</gene>
<accession>A0ABD1UWJ1</accession>
<dbReference type="SMART" id="SM00184">
    <property type="entry name" value="RING"/>
    <property type="match status" value="1"/>
</dbReference>
<feature type="compositionally biased region" description="Low complexity" evidence="7">
    <location>
        <begin position="11"/>
        <end position="26"/>
    </location>
</feature>
<organism evidence="9 10">
    <name type="scientific">Forsythia ovata</name>
    <dbReference type="NCBI Taxonomy" id="205694"/>
    <lineage>
        <taxon>Eukaryota</taxon>
        <taxon>Viridiplantae</taxon>
        <taxon>Streptophyta</taxon>
        <taxon>Embryophyta</taxon>
        <taxon>Tracheophyta</taxon>
        <taxon>Spermatophyta</taxon>
        <taxon>Magnoliopsida</taxon>
        <taxon>eudicotyledons</taxon>
        <taxon>Gunneridae</taxon>
        <taxon>Pentapetalae</taxon>
        <taxon>asterids</taxon>
        <taxon>lamiids</taxon>
        <taxon>Lamiales</taxon>
        <taxon>Oleaceae</taxon>
        <taxon>Forsythieae</taxon>
        <taxon>Forsythia</taxon>
    </lineage>
</organism>
<evidence type="ECO:0000259" key="8">
    <source>
        <dbReference type="PROSITE" id="PS50089"/>
    </source>
</evidence>
<dbReference type="Proteomes" id="UP001604277">
    <property type="component" value="Unassembled WGS sequence"/>
</dbReference>
<dbReference type="InterPro" id="IPR013083">
    <property type="entry name" value="Znf_RING/FYVE/PHD"/>
</dbReference>
<dbReference type="GO" id="GO:0005737">
    <property type="term" value="C:cytoplasm"/>
    <property type="evidence" value="ECO:0007669"/>
    <property type="project" value="UniProtKB-SubCell"/>
</dbReference>
<dbReference type="InterPro" id="IPR017907">
    <property type="entry name" value="Znf_RING_CS"/>
</dbReference>
<feature type="compositionally biased region" description="Polar residues" evidence="7">
    <location>
        <begin position="1"/>
        <end position="10"/>
    </location>
</feature>
<evidence type="ECO:0000256" key="6">
    <source>
        <dbReference type="PROSITE-ProRule" id="PRU00175"/>
    </source>
</evidence>
<feature type="domain" description="RING-type" evidence="8">
    <location>
        <begin position="236"/>
        <end position="282"/>
    </location>
</feature>
<evidence type="ECO:0000256" key="5">
    <source>
        <dbReference type="ARBA" id="ARBA00022833"/>
    </source>
</evidence>
<feature type="region of interest" description="Disordered" evidence="7">
    <location>
        <begin position="399"/>
        <end position="424"/>
    </location>
</feature>
<dbReference type="PROSITE" id="PS00518">
    <property type="entry name" value="ZF_RING_1"/>
    <property type="match status" value="1"/>
</dbReference>